<sequence length="170" mass="19770">MNTEIITNRISRFIEQMGLDVSIEKSTISESKYIIVELNYKIRISNHELPYTYQINFDSPNLFVGGSTGCTWQEAIEKVADHFNKPLSGPYIAYKKRMQTIKEKNETASNIGNLNLTQIDNLKNSIESDWKIETSKRSKWFYFNNISVCGVKSWTWEDARDSKIKELKEV</sequence>
<accession>A0A6J7WQ17</accession>
<name>A0A6J7WQ17_9CAUD</name>
<dbReference type="EMBL" id="LR796223">
    <property type="protein sequence ID" value="CAB4128379.1"/>
    <property type="molecule type" value="Genomic_DNA"/>
</dbReference>
<dbReference type="EMBL" id="LR798245">
    <property type="protein sequence ID" value="CAB5216906.1"/>
    <property type="molecule type" value="Genomic_DNA"/>
</dbReference>
<organism evidence="2">
    <name type="scientific">uncultured Caudovirales phage</name>
    <dbReference type="NCBI Taxonomy" id="2100421"/>
    <lineage>
        <taxon>Viruses</taxon>
        <taxon>Duplodnaviria</taxon>
        <taxon>Heunggongvirae</taxon>
        <taxon>Uroviricota</taxon>
        <taxon>Caudoviricetes</taxon>
        <taxon>Peduoviridae</taxon>
        <taxon>Maltschvirus</taxon>
        <taxon>Maltschvirus maltsch</taxon>
    </lineage>
</organism>
<evidence type="ECO:0000313" key="1">
    <source>
        <dbReference type="EMBL" id="CAB4128379.1"/>
    </source>
</evidence>
<evidence type="ECO:0000313" key="2">
    <source>
        <dbReference type="EMBL" id="CAB5216906.1"/>
    </source>
</evidence>
<evidence type="ECO:0008006" key="3">
    <source>
        <dbReference type="Google" id="ProtNLM"/>
    </source>
</evidence>
<proteinExistence type="predicted"/>
<protein>
    <recommendedName>
        <fullName evidence="3">Large polyvalent protein associated domain-containing protein</fullName>
    </recommendedName>
</protein>
<reference evidence="2" key="1">
    <citation type="submission" date="2020-05" db="EMBL/GenBank/DDBJ databases">
        <authorList>
            <person name="Chiriac C."/>
            <person name="Salcher M."/>
            <person name="Ghai R."/>
            <person name="Kavagutti S V."/>
        </authorList>
    </citation>
    <scope>NUCLEOTIDE SEQUENCE</scope>
</reference>
<gene>
    <name evidence="1" type="ORF">UFOVP103_39</name>
    <name evidence="2" type="ORF">UFOVP197_16</name>
</gene>